<keyword evidence="4" id="KW-0408">Iron</keyword>
<dbReference type="InterPro" id="IPR003781">
    <property type="entry name" value="CoA-bd"/>
</dbReference>
<protein>
    <submittedName>
        <fullName evidence="7">Glycosyltransferase</fullName>
    </submittedName>
</protein>
<dbReference type="SUPFAM" id="SSF102114">
    <property type="entry name" value="Radical SAM enzymes"/>
    <property type="match status" value="1"/>
</dbReference>
<dbReference type="InterPro" id="IPR029063">
    <property type="entry name" value="SAM-dependent_MTases_sf"/>
</dbReference>
<dbReference type="InterPro" id="IPR029044">
    <property type="entry name" value="Nucleotide-diphossugar_trans"/>
</dbReference>
<evidence type="ECO:0000313" key="7">
    <source>
        <dbReference type="EMBL" id="QDO83428.1"/>
    </source>
</evidence>
<dbReference type="RefSeq" id="WP_144045805.1">
    <property type="nucleotide sequence ID" value="NZ_CP041614.1"/>
</dbReference>
<keyword evidence="2" id="KW-0949">S-adenosyl-L-methionine</keyword>
<feature type="domain" description="Radical SAM core" evidence="6">
    <location>
        <begin position="431"/>
        <end position="649"/>
    </location>
</feature>
<dbReference type="InterPro" id="IPR013785">
    <property type="entry name" value="Aldolase_TIM"/>
</dbReference>
<dbReference type="InterPro" id="IPR001173">
    <property type="entry name" value="Glyco_trans_2-like"/>
</dbReference>
<keyword evidence="8" id="KW-1185">Reference proteome</keyword>
<dbReference type="Gene3D" id="3.90.550.10">
    <property type="entry name" value="Spore Coat Polysaccharide Biosynthesis Protein SpsA, Chain A"/>
    <property type="match status" value="1"/>
</dbReference>
<dbReference type="Pfam" id="PF04055">
    <property type="entry name" value="Radical_SAM"/>
    <property type="match status" value="1"/>
</dbReference>
<dbReference type="Proteomes" id="UP000315947">
    <property type="component" value="Chromosome"/>
</dbReference>
<dbReference type="PANTHER" id="PTHR43685">
    <property type="entry name" value="GLYCOSYLTRANSFERASE"/>
    <property type="match status" value="1"/>
</dbReference>
<keyword evidence="5" id="KW-0411">Iron-sulfur</keyword>
<sequence>MKISIIIPVYNQEKSIQHCLTNLLQQLHSEKLEILVVDDCSTDNTFANVAAMAACSPRVKLFKTVANGGPGAARNVGLEQASGEWIMFVDSDDLLSDNAIECLLRHLSRIEADLLQQNQVDILGFDFKYSENSTNNSRVSGRRDLASLTKTKQALLNDYISLTMDGSVIYSLFSHKLIMTNNIRFRDGLHEDVDFTFKAYFYAKRISVLPETIYLKNDRLGSIVNTLTVEHIIGFFNAYREMLRFMVERSANTADFTQKYNMGLIGLTATRVLLAVEQNNTDQALYQTLFEQVISTMQHTDLDGKAWEKPAFESKYIKLYLGFISLFKQGTANIVTNVRALVDDLKPKSWSCYDLHHSIYLAPNQIRTCCKRYFVEDKIKGDVVLLDNSQYSYDSFNIDNVLKEKRKLYVDINKGASDDCDQCPFLEFKAWSDIKIEHVSLEYHSVCNMKCSYCSETYYDGKKCNYSIEGIIGELTARPEDFQCKSIVWGGGEPTLDKNFSLLINSLFDAFPSVKHRVISNATVLNDALALGIEQDKAILVTSIDAGDADVFFQVRKYRQFDKVLANLAQYATHRPKNITIKYIFLPENTSLQQVTGFVEKIKQYGLQQCNFQISYDFNESTIDDDSLVYVYILHGLLTRAKASLVFLDDLFMARLKPTNINYQYISDKLSTLGYSSLSPSVNKQTNIVIWGAGKQTEYLLKNTHFREQYRVNYIVDDTPSKIGTQFGGFDILSPEELVHNDYPILISASQSTSIIMQRCQTLGLKPTRIVRDLIV</sequence>
<dbReference type="InterPro" id="IPR058240">
    <property type="entry name" value="rSAM_sf"/>
</dbReference>
<evidence type="ECO:0000313" key="8">
    <source>
        <dbReference type="Proteomes" id="UP000315947"/>
    </source>
</evidence>
<dbReference type="Gene3D" id="3.40.50.720">
    <property type="entry name" value="NAD(P)-binding Rossmann-like Domain"/>
    <property type="match status" value="1"/>
</dbReference>
<dbReference type="CDD" id="cd00761">
    <property type="entry name" value="Glyco_tranf_GTA_type"/>
    <property type="match status" value="1"/>
</dbReference>
<name>A0ABX5X0C1_9GAMM</name>
<reference evidence="7 8" key="1">
    <citation type="submission" date="2019-07" db="EMBL/GenBank/DDBJ databases">
        <title>Shewanella sp. YLB-06 whole genomic sequence.</title>
        <authorList>
            <person name="Yu L."/>
        </authorList>
    </citation>
    <scope>NUCLEOTIDE SEQUENCE [LARGE SCALE GENOMIC DNA]</scope>
    <source>
        <strain evidence="7 8">YLB-06</strain>
    </source>
</reference>
<comment type="cofactor">
    <cofactor evidence="1">
        <name>[4Fe-4S] cluster</name>
        <dbReference type="ChEBI" id="CHEBI:49883"/>
    </cofactor>
</comment>
<dbReference type="PANTHER" id="PTHR43685:SF2">
    <property type="entry name" value="GLYCOSYLTRANSFERASE 2-LIKE DOMAIN-CONTAINING PROTEIN"/>
    <property type="match status" value="1"/>
</dbReference>
<dbReference type="EMBL" id="CP041614">
    <property type="protein sequence ID" value="QDO83428.1"/>
    <property type="molecule type" value="Genomic_DNA"/>
</dbReference>
<dbReference type="PROSITE" id="PS51918">
    <property type="entry name" value="RADICAL_SAM"/>
    <property type="match status" value="1"/>
</dbReference>
<evidence type="ECO:0000256" key="5">
    <source>
        <dbReference type="ARBA" id="ARBA00023014"/>
    </source>
</evidence>
<keyword evidence="3" id="KW-0479">Metal-binding</keyword>
<proteinExistence type="predicted"/>
<evidence type="ECO:0000259" key="6">
    <source>
        <dbReference type="PROSITE" id="PS51918"/>
    </source>
</evidence>
<dbReference type="SUPFAM" id="SSF53448">
    <property type="entry name" value="Nucleotide-diphospho-sugar transferases"/>
    <property type="match status" value="1"/>
</dbReference>
<evidence type="ECO:0000256" key="1">
    <source>
        <dbReference type="ARBA" id="ARBA00001966"/>
    </source>
</evidence>
<evidence type="ECO:0000256" key="3">
    <source>
        <dbReference type="ARBA" id="ARBA00022723"/>
    </source>
</evidence>
<organism evidence="7 8">
    <name type="scientific">Shewanella psychropiezotolerans</name>
    <dbReference type="NCBI Taxonomy" id="2593655"/>
    <lineage>
        <taxon>Bacteria</taxon>
        <taxon>Pseudomonadati</taxon>
        <taxon>Pseudomonadota</taxon>
        <taxon>Gammaproteobacteria</taxon>
        <taxon>Alteromonadales</taxon>
        <taxon>Shewanellaceae</taxon>
        <taxon>Shewanella</taxon>
    </lineage>
</organism>
<dbReference type="SFLD" id="SFLDG01067">
    <property type="entry name" value="SPASM/twitch_domain_containing"/>
    <property type="match status" value="1"/>
</dbReference>
<accession>A0ABX5X0C1</accession>
<dbReference type="SFLD" id="SFLDS00029">
    <property type="entry name" value="Radical_SAM"/>
    <property type="match status" value="1"/>
</dbReference>
<dbReference type="Pfam" id="PF00535">
    <property type="entry name" value="Glycos_transf_2"/>
    <property type="match status" value="1"/>
</dbReference>
<dbReference type="Pfam" id="PF02629">
    <property type="entry name" value="CoA_binding"/>
    <property type="match status" value="1"/>
</dbReference>
<dbReference type="InterPro" id="IPR050834">
    <property type="entry name" value="Glycosyltransf_2"/>
</dbReference>
<evidence type="ECO:0000256" key="4">
    <source>
        <dbReference type="ARBA" id="ARBA00023004"/>
    </source>
</evidence>
<dbReference type="InterPro" id="IPR007197">
    <property type="entry name" value="rSAM"/>
</dbReference>
<dbReference type="SUPFAM" id="SSF53335">
    <property type="entry name" value="S-adenosyl-L-methionine-dependent methyltransferases"/>
    <property type="match status" value="1"/>
</dbReference>
<gene>
    <name evidence="7" type="ORF">FM037_09550</name>
</gene>
<evidence type="ECO:0000256" key="2">
    <source>
        <dbReference type="ARBA" id="ARBA00022691"/>
    </source>
</evidence>
<dbReference type="CDD" id="cd01335">
    <property type="entry name" value="Radical_SAM"/>
    <property type="match status" value="1"/>
</dbReference>
<dbReference type="Gene3D" id="3.20.20.70">
    <property type="entry name" value="Aldolase class I"/>
    <property type="match status" value="1"/>
</dbReference>